<reference evidence="1 2" key="2">
    <citation type="journal article" date="2013" name="Genome Announc.">
        <title>Genome Sequence of Growth-Improving Paenibacillus mucilaginosus Strain KNP414.</title>
        <authorList>
            <person name="Lu J.J."/>
            <person name="Wang J.F."/>
            <person name="Hu X.F."/>
        </authorList>
    </citation>
    <scope>NUCLEOTIDE SEQUENCE [LARGE SCALE GENOMIC DNA]</scope>
    <source>
        <strain evidence="1 2">KNP414</strain>
    </source>
</reference>
<organism evidence="1 2">
    <name type="scientific">Paenibacillus mucilaginosus (strain KNP414)</name>
    <dbReference type="NCBI Taxonomy" id="1036673"/>
    <lineage>
        <taxon>Bacteria</taxon>
        <taxon>Bacillati</taxon>
        <taxon>Bacillota</taxon>
        <taxon>Bacilli</taxon>
        <taxon>Bacillales</taxon>
        <taxon>Paenibacillaceae</taxon>
        <taxon>Paenibacillus</taxon>
    </lineage>
</organism>
<dbReference type="EMBL" id="CP002869">
    <property type="protein sequence ID" value="AEI43739.1"/>
    <property type="molecule type" value="Genomic_DNA"/>
</dbReference>
<proteinExistence type="predicted"/>
<dbReference type="HOGENOM" id="CLU_1193924_0_0_9"/>
<sequence>MLLDAIKDKVRQESYEDLKLPLDELERLTAFRPLVIQTPKEPAYVLFQAHPESYTAPVQKDGARKVVDCSLLRPAGKLETDLMLEMYRHRIYTLYAFAFMFTYEDKGLILLWSQQLEQPPTFNRTQTNALLEEALGPEGDSSYFTLSRIFHPAQLIELTYENQTISTAVGGHSFVMIIPVEKKWTLSLRRSKKVPDDDFDILRRKLALYKEEAILLQNYFHRNGLWSEKASL</sequence>
<dbReference type="RefSeq" id="WP_013918892.1">
    <property type="nucleotide sequence ID" value="NC_015690.1"/>
</dbReference>
<name>F8FBX8_PAEMK</name>
<dbReference type="Proteomes" id="UP000006620">
    <property type="component" value="Chromosome"/>
</dbReference>
<gene>
    <name evidence="1" type="ordered locus">KNP414_05215</name>
</gene>
<dbReference type="PATRIC" id="fig|1036673.3.peg.4826"/>
<evidence type="ECO:0000313" key="1">
    <source>
        <dbReference type="EMBL" id="AEI43739.1"/>
    </source>
</evidence>
<protein>
    <submittedName>
        <fullName evidence="1">Uncharacterized protein</fullName>
    </submittedName>
</protein>
<evidence type="ECO:0000313" key="2">
    <source>
        <dbReference type="Proteomes" id="UP000006620"/>
    </source>
</evidence>
<dbReference type="AlphaFoldDB" id="F8FBX8"/>
<reference evidence="2" key="1">
    <citation type="submission" date="2011-06" db="EMBL/GenBank/DDBJ databases">
        <title>Complete genome sequence of Paenibacillus mucilaginosus KNP414.</title>
        <authorList>
            <person name="Wang J."/>
            <person name="Hu S."/>
            <person name="Hu X."/>
            <person name="Zhang B."/>
            <person name="Dong D."/>
            <person name="Zhang S."/>
            <person name="Zhao K."/>
            <person name="Wu D."/>
        </authorList>
    </citation>
    <scope>NUCLEOTIDE SEQUENCE [LARGE SCALE GENOMIC DNA]</scope>
    <source>
        <strain evidence="2">KNP414</strain>
    </source>
</reference>
<accession>F8FBX8</accession>
<dbReference type="KEGG" id="pms:KNP414_05215"/>